<evidence type="ECO:0000313" key="7">
    <source>
        <dbReference type="EMBL" id="OAP63190.1"/>
    </source>
</evidence>
<dbReference type="GO" id="GO:0003727">
    <property type="term" value="F:single-stranded RNA binding"/>
    <property type="evidence" value="ECO:0007669"/>
    <property type="project" value="EnsemblFungi"/>
</dbReference>
<dbReference type="GO" id="GO:0045948">
    <property type="term" value="P:positive regulation of translational initiation"/>
    <property type="evidence" value="ECO:0007669"/>
    <property type="project" value="EnsemblFungi"/>
</dbReference>
<keyword evidence="8" id="KW-1185">Reference proteome</keyword>
<accession>A0A178ZTT0</accession>
<evidence type="ECO:0000256" key="5">
    <source>
        <dbReference type="RuleBase" id="RU369086"/>
    </source>
</evidence>
<dbReference type="FunFam" id="3.30.1490.120:FF:000001">
    <property type="entry name" value="DNA-directed RNA polymerase II subunit RPB7"/>
    <property type="match status" value="1"/>
</dbReference>
<dbReference type="Pfam" id="PF03876">
    <property type="entry name" value="SHS2_Rpb7-N"/>
    <property type="match status" value="1"/>
</dbReference>
<dbReference type="InterPro" id="IPR045113">
    <property type="entry name" value="Rpb7-like"/>
</dbReference>
<comment type="subcellular location">
    <subcellularLocation>
        <location evidence="1 5">Nucleus</location>
    </subcellularLocation>
</comment>
<name>A0A178ZTT0_9EURO</name>
<keyword evidence="5" id="KW-0539">Nucleus</keyword>
<dbReference type="InterPro" id="IPR005576">
    <property type="entry name" value="Rpb7-like_N"/>
</dbReference>
<dbReference type="SUPFAM" id="SSF50249">
    <property type="entry name" value="Nucleic acid-binding proteins"/>
    <property type="match status" value="1"/>
</dbReference>
<dbReference type="GO" id="GO:0003697">
    <property type="term" value="F:single-stranded DNA binding"/>
    <property type="evidence" value="ECO:0007669"/>
    <property type="project" value="EnsemblFungi"/>
</dbReference>
<dbReference type="Proteomes" id="UP000078343">
    <property type="component" value="Unassembled WGS sequence"/>
</dbReference>
<dbReference type="InterPro" id="IPR036898">
    <property type="entry name" value="RNA_pol_Rpb7-like_N_sf"/>
</dbReference>
<dbReference type="GO" id="GO:0060213">
    <property type="term" value="P:positive regulation of nuclear-transcribed mRNA poly(A) tail shortening"/>
    <property type="evidence" value="ECO:0007669"/>
    <property type="project" value="EnsemblFungi"/>
</dbReference>
<comment type="caution">
    <text evidence="7">The sequence shown here is derived from an EMBL/GenBank/DDBJ whole genome shotgun (WGS) entry which is preliminary data.</text>
</comment>
<reference evidence="7 8" key="1">
    <citation type="submission" date="2016-04" db="EMBL/GenBank/DDBJ databases">
        <title>Draft genome of Fonsecaea erecta CBS 125763.</title>
        <authorList>
            <person name="Weiss V.A."/>
            <person name="Vicente V.A."/>
            <person name="Raittz R.T."/>
            <person name="Moreno L.F."/>
            <person name="De Souza E.M."/>
            <person name="Pedrosa F.O."/>
            <person name="Steffens M.B."/>
            <person name="Faoro H."/>
            <person name="Tadra-Sfeir M.Z."/>
            <person name="Najafzadeh M.J."/>
            <person name="Felipe M.S."/>
            <person name="Teixeira M."/>
            <person name="Sun J."/>
            <person name="Xi L."/>
            <person name="Gomes R."/>
            <person name="De Azevedo C.M."/>
            <person name="Salgado C.G."/>
            <person name="Da Silva M.B."/>
            <person name="Nascimento M.F."/>
            <person name="Queiroz-Telles F."/>
            <person name="Attili D.S."/>
            <person name="Gorbushina A."/>
        </authorList>
    </citation>
    <scope>NUCLEOTIDE SEQUENCE [LARGE SCALE GENOMIC DNA]</scope>
    <source>
        <strain evidence="7 8">CBS 125763</strain>
    </source>
</reference>
<dbReference type="RefSeq" id="XP_018696557.1">
    <property type="nucleotide sequence ID" value="XM_018833933.1"/>
</dbReference>
<feature type="domain" description="RNA polymerase Rpb7-like N-terminal" evidence="6">
    <location>
        <begin position="9"/>
        <end position="63"/>
    </location>
</feature>
<dbReference type="STRING" id="1367422.A0A178ZTT0"/>
<dbReference type="PANTHER" id="PTHR12709:SF4">
    <property type="entry name" value="DNA-DIRECTED RNA POLYMERASE II SUBUNIT RPB7"/>
    <property type="match status" value="1"/>
</dbReference>
<dbReference type="SUPFAM" id="SSF88798">
    <property type="entry name" value="N-terminal, heterodimerisation domain of RBP7 (RpoE)"/>
    <property type="match status" value="1"/>
</dbReference>
<dbReference type="Gene3D" id="3.30.1490.120">
    <property type="entry name" value="RNA polymerase Rpb7-like, N-terminal domain"/>
    <property type="match status" value="1"/>
</dbReference>
<dbReference type="GeneID" id="30006587"/>
<dbReference type="GO" id="GO:0000956">
    <property type="term" value="P:nuclear-transcribed mRNA catabolic process"/>
    <property type="evidence" value="ECO:0007669"/>
    <property type="project" value="EnsemblFungi"/>
</dbReference>
<dbReference type="GO" id="GO:0006367">
    <property type="term" value="P:transcription initiation at RNA polymerase II promoter"/>
    <property type="evidence" value="ECO:0007669"/>
    <property type="project" value="EnsemblFungi"/>
</dbReference>
<keyword evidence="4 5" id="KW-0804">Transcription</keyword>
<sequence>MFFLRYLEREISIHPSFFAANVNERLKDQLYADLEGSCNGEYYIVCIMDIYNISPGRVRPGSGEANFTILYRAILWKPFKGETIDCAVSSIKPQGVFCEAGPLTVFVSKLQHLPPDMRHNPDATPPQYSNNAGDVIEKGSAVRVQLIGLRSDVGKMFAVGKMSSQWFGVA</sequence>
<evidence type="ECO:0000256" key="3">
    <source>
        <dbReference type="ARBA" id="ARBA00022478"/>
    </source>
</evidence>
<dbReference type="EMBL" id="LVYI01000002">
    <property type="protein sequence ID" value="OAP63190.1"/>
    <property type="molecule type" value="Genomic_DNA"/>
</dbReference>
<gene>
    <name evidence="7" type="ORF">AYL99_02417</name>
</gene>
<dbReference type="PANTHER" id="PTHR12709">
    <property type="entry name" value="DNA-DIRECTED RNA POLYMERASE II, III"/>
    <property type="match status" value="1"/>
</dbReference>
<dbReference type="GO" id="GO:0003968">
    <property type="term" value="F:RNA-directed RNA polymerase activity"/>
    <property type="evidence" value="ECO:0007669"/>
    <property type="project" value="EnsemblFungi"/>
</dbReference>
<dbReference type="GO" id="GO:0006368">
    <property type="term" value="P:transcription elongation by RNA polymerase II"/>
    <property type="evidence" value="ECO:0007669"/>
    <property type="project" value="EnsemblFungi"/>
</dbReference>
<dbReference type="InterPro" id="IPR012340">
    <property type="entry name" value="NA-bd_OB-fold"/>
</dbReference>
<dbReference type="GO" id="GO:0000932">
    <property type="term" value="C:P-body"/>
    <property type="evidence" value="ECO:0007669"/>
    <property type="project" value="EnsemblFungi"/>
</dbReference>
<dbReference type="OrthoDB" id="1162399at2759"/>
<evidence type="ECO:0000259" key="6">
    <source>
        <dbReference type="Pfam" id="PF03876"/>
    </source>
</evidence>
<proteinExistence type="inferred from homology"/>
<evidence type="ECO:0000256" key="4">
    <source>
        <dbReference type="ARBA" id="ARBA00023163"/>
    </source>
</evidence>
<keyword evidence="3 5" id="KW-0240">DNA-directed RNA polymerase</keyword>
<organism evidence="7 8">
    <name type="scientific">Fonsecaea erecta</name>
    <dbReference type="NCBI Taxonomy" id="1367422"/>
    <lineage>
        <taxon>Eukaryota</taxon>
        <taxon>Fungi</taxon>
        <taxon>Dikarya</taxon>
        <taxon>Ascomycota</taxon>
        <taxon>Pezizomycotina</taxon>
        <taxon>Eurotiomycetes</taxon>
        <taxon>Chaetothyriomycetidae</taxon>
        <taxon>Chaetothyriales</taxon>
        <taxon>Herpotrichiellaceae</taxon>
        <taxon>Fonsecaea</taxon>
    </lineage>
</organism>
<dbReference type="GO" id="GO:0005665">
    <property type="term" value="C:RNA polymerase II, core complex"/>
    <property type="evidence" value="ECO:0007669"/>
    <property type="project" value="EnsemblFungi"/>
</dbReference>
<dbReference type="GO" id="GO:1990328">
    <property type="term" value="C:RPB4-RPB7 complex"/>
    <property type="evidence" value="ECO:0007669"/>
    <property type="project" value="EnsemblFungi"/>
</dbReference>
<dbReference type="CDD" id="cd04329">
    <property type="entry name" value="RNAP_II_Rpb7_N"/>
    <property type="match status" value="1"/>
</dbReference>
<dbReference type="Gene3D" id="2.40.50.140">
    <property type="entry name" value="Nucleic acid-binding proteins"/>
    <property type="match status" value="1"/>
</dbReference>
<dbReference type="GO" id="GO:0010590">
    <property type="term" value="P:regulation of septum digestion after cytokinesis"/>
    <property type="evidence" value="ECO:0007669"/>
    <property type="project" value="EnsemblFungi"/>
</dbReference>
<comment type="function">
    <text evidence="5">DNA-dependent RNA polymerase which catalyzes the transcription of DNA into RNA using the four ribonucleoside triphosphates as substrates.</text>
</comment>
<evidence type="ECO:0000256" key="2">
    <source>
        <dbReference type="ARBA" id="ARBA00009307"/>
    </source>
</evidence>
<dbReference type="GO" id="GO:0031369">
    <property type="term" value="F:translation initiation factor binding"/>
    <property type="evidence" value="ECO:0007669"/>
    <property type="project" value="EnsemblFungi"/>
</dbReference>
<comment type="similarity">
    <text evidence="2">Belongs to the eukaryotic RPB7/RPC8 RNA polymerase subunit family.</text>
</comment>
<dbReference type="AlphaFoldDB" id="A0A178ZTT0"/>
<protein>
    <recommendedName>
        <fullName evidence="5">DNA-directed RNA polymerase subunit</fullName>
    </recommendedName>
</protein>
<evidence type="ECO:0000313" key="8">
    <source>
        <dbReference type="Proteomes" id="UP000078343"/>
    </source>
</evidence>
<evidence type="ECO:0000256" key="1">
    <source>
        <dbReference type="ARBA" id="ARBA00004123"/>
    </source>
</evidence>